<dbReference type="EMBL" id="RMBX01000001">
    <property type="protein sequence ID" value="RPD42895.1"/>
    <property type="molecule type" value="Genomic_DNA"/>
</dbReference>
<proteinExistence type="predicted"/>
<dbReference type="OrthoDB" id="679052at2"/>
<gene>
    <name evidence="1" type="ORF">EG028_00935</name>
</gene>
<evidence type="ECO:0008006" key="3">
    <source>
        <dbReference type="Google" id="ProtNLM"/>
    </source>
</evidence>
<evidence type="ECO:0000313" key="1">
    <source>
        <dbReference type="EMBL" id="RPD42895.1"/>
    </source>
</evidence>
<sequence>MENSRKTKHNNLPAQELMRLAVKFNVSFQKVRAAMYTLGHDLKDIEAWFQERKQKLEIEYSYRIIQ</sequence>
<accession>A0A3N4MHJ3</accession>
<name>A0A3N4MHJ3_9BACT</name>
<reference evidence="2" key="1">
    <citation type="submission" date="2018-11" db="EMBL/GenBank/DDBJ databases">
        <title>Chitinophaga lutea sp.nov., isolate from arsenic contaminated soil.</title>
        <authorList>
            <person name="Zong Y."/>
        </authorList>
    </citation>
    <scope>NUCLEOTIDE SEQUENCE [LARGE SCALE GENOMIC DNA]</scope>
    <source>
        <strain evidence="2">YLT18</strain>
    </source>
</reference>
<keyword evidence="2" id="KW-1185">Reference proteome</keyword>
<organism evidence="1 2">
    <name type="scientific">Chitinophaga barathri</name>
    <dbReference type="NCBI Taxonomy" id="1647451"/>
    <lineage>
        <taxon>Bacteria</taxon>
        <taxon>Pseudomonadati</taxon>
        <taxon>Bacteroidota</taxon>
        <taxon>Chitinophagia</taxon>
        <taxon>Chitinophagales</taxon>
        <taxon>Chitinophagaceae</taxon>
        <taxon>Chitinophaga</taxon>
    </lineage>
</organism>
<dbReference type="RefSeq" id="WP_120514168.1">
    <property type="nucleotide sequence ID" value="NZ_QXZY01000001.1"/>
</dbReference>
<comment type="caution">
    <text evidence="1">The sequence shown here is derived from an EMBL/GenBank/DDBJ whole genome shotgun (WGS) entry which is preliminary data.</text>
</comment>
<dbReference type="AlphaFoldDB" id="A0A3N4MHJ3"/>
<dbReference type="Proteomes" id="UP000279089">
    <property type="component" value="Unassembled WGS sequence"/>
</dbReference>
<protein>
    <recommendedName>
        <fullName evidence="3">DUF3606 domain-containing protein</fullName>
    </recommendedName>
</protein>
<evidence type="ECO:0000313" key="2">
    <source>
        <dbReference type="Proteomes" id="UP000279089"/>
    </source>
</evidence>